<feature type="compositionally biased region" description="Basic and acidic residues" evidence="1">
    <location>
        <begin position="395"/>
        <end position="411"/>
    </location>
</feature>
<keyword evidence="5" id="KW-1185">Reference proteome</keyword>
<sequence>MTETATPSPAQPPGTGTGDRAPGAGRDRYLDLLRTLALLRVVLYHTFAWGWLTFLFPSMGVMFALAGALMARSLARPGPALGVLRGRIRRLLLPLWLYGLVVLGVLFAQEWRPARGEEAALWWLKLAFWVVPVGTPPFPMRIGEDGGMLDAGWAQQAAGPLWYLRAYFWFVLLSPLLLKAFRALPWATLLAPLGLTAVVGTGLVEIPGATGEAVRDFAVHGACWVLGFAHHDGVLYRIPRYFAPSIGPVFMGLGLWWSARHPGPDGWDLGDIPLGQALWSFGYCLLLFQVSPAWQRLPERLRRFDGTITLANNRAVSVYLWHEIALIATVPLIDLLWRIPAVWRSSTLSGLLENSYPVLMFLLVWPLLAVLVAAFGWAEDLAARRRPRLWPHGPYRREDAGREGESREDGRPAGGGTGAGAVPGARGAVGEGSHRP</sequence>
<dbReference type="EMBL" id="JBIHMK010000095">
    <property type="protein sequence ID" value="MFH0250737.1"/>
    <property type="molecule type" value="Genomic_DNA"/>
</dbReference>
<comment type="caution">
    <text evidence="4">The sequence shown here is derived from an EMBL/GenBank/DDBJ whole genome shotgun (WGS) entry which is preliminary data.</text>
</comment>
<evidence type="ECO:0000313" key="4">
    <source>
        <dbReference type="EMBL" id="MFH0250737.1"/>
    </source>
</evidence>
<feature type="transmembrane region" description="Helical" evidence="2">
    <location>
        <begin position="184"/>
        <end position="206"/>
    </location>
</feature>
<reference evidence="4 5" key="1">
    <citation type="submission" date="2024-10" db="EMBL/GenBank/DDBJ databases">
        <authorList>
            <person name="Cho J.-C."/>
        </authorList>
    </citation>
    <scope>NUCLEOTIDE SEQUENCE [LARGE SCALE GENOMIC DNA]</scope>
    <source>
        <strain evidence="4 5">KCTC29696</strain>
    </source>
</reference>
<feature type="compositionally biased region" description="Gly residues" evidence="1">
    <location>
        <begin position="412"/>
        <end position="421"/>
    </location>
</feature>
<feature type="transmembrane region" description="Helical" evidence="2">
    <location>
        <begin position="359"/>
        <end position="378"/>
    </location>
</feature>
<proteinExistence type="predicted"/>
<feature type="transmembrane region" description="Helical" evidence="2">
    <location>
        <begin position="91"/>
        <end position="108"/>
    </location>
</feature>
<evidence type="ECO:0000313" key="5">
    <source>
        <dbReference type="Proteomes" id="UP001607069"/>
    </source>
</evidence>
<keyword evidence="4" id="KW-0808">Transferase</keyword>
<dbReference type="Proteomes" id="UP001607069">
    <property type="component" value="Unassembled WGS sequence"/>
</dbReference>
<dbReference type="RefSeq" id="WP_279951073.1">
    <property type="nucleotide sequence ID" value="NZ_BAABEN010000004.1"/>
</dbReference>
<protein>
    <submittedName>
        <fullName evidence="4">Acyltransferase family protein</fullName>
    </submittedName>
</protein>
<organism evidence="4 5">
    <name type="scientific">Streptomyces chitinivorans</name>
    <dbReference type="NCBI Taxonomy" id="1257027"/>
    <lineage>
        <taxon>Bacteria</taxon>
        <taxon>Bacillati</taxon>
        <taxon>Actinomycetota</taxon>
        <taxon>Actinomycetes</taxon>
        <taxon>Kitasatosporales</taxon>
        <taxon>Streptomycetaceae</taxon>
        <taxon>Streptomyces</taxon>
    </lineage>
</organism>
<feature type="transmembrane region" description="Helical" evidence="2">
    <location>
        <begin position="48"/>
        <end position="70"/>
    </location>
</feature>
<feature type="region of interest" description="Disordered" evidence="1">
    <location>
        <begin position="393"/>
        <end position="436"/>
    </location>
</feature>
<gene>
    <name evidence="4" type="ORF">ACG5V6_21300</name>
</gene>
<evidence type="ECO:0000256" key="2">
    <source>
        <dbReference type="SAM" id="Phobius"/>
    </source>
</evidence>
<keyword evidence="2" id="KW-0472">Membrane</keyword>
<name>A0ABW7HYG5_9ACTN</name>
<keyword evidence="4" id="KW-0012">Acyltransferase</keyword>
<dbReference type="InterPro" id="IPR002656">
    <property type="entry name" value="Acyl_transf_3_dom"/>
</dbReference>
<feature type="transmembrane region" description="Helical" evidence="2">
    <location>
        <begin position="279"/>
        <end position="297"/>
    </location>
</feature>
<feature type="transmembrane region" description="Helical" evidence="2">
    <location>
        <begin position="318"/>
        <end position="339"/>
    </location>
</feature>
<evidence type="ECO:0000256" key="1">
    <source>
        <dbReference type="SAM" id="MobiDB-lite"/>
    </source>
</evidence>
<dbReference type="GO" id="GO:0016746">
    <property type="term" value="F:acyltransferase activity"/>
    <property type="evidence" value="ECO:0007669"/>
    <property type="project" value="UniProtKB-KW"/>
</dbReference>
<feature type="transmembrane region" description="Helical" evidence="2">
    <location>
        <begin position="161"/>
        <end position="178"/>
    </location>
</feature>
<feature type="transmembrane region" description="Helical" evidence="2">
    <location>
        <begin position="120"/>
        <end position="140"/>
    </location>
</feature>
<feature type="region of interest" description="Disordered" evidence="1">
    <location>
        <begin position="1"/>
        <end position="23"/>
    </location>
</feature>
<evidence type="ECO:0000259" key="3">
    <source>
        <dbReference type="Pfam" id="PF01757"/>
    </source>
</evidence>
<accession>A0ABW7HYG5</accession>
<feature type="domain" description="Acyltransferase 3" evidence="3">
    <location>
        <begin position="28"/>
        <end position="377"/>
    </location>
</feature>
<keyword evidence="2" id="KW-1133">Transmembrane helix</keyword>
<keyword evidence="2" id="KW-0812">Transmembrane</keyword>
<dbReference type="Pfam" id="PF01757">
    <property type="entry name" value="Acyl_transf_3"/>
    <property type="match status" value="1"/>
</dbReference>